<name>A0AA38YBW7_9EURO</name>
<dbReference type="AlphaFoldDB" id="A0AA38YBW7"/>
<protein>
    <recommendedName>
        <fullName evidence="5">PrpF protein</fullName>
    </recommendedName>
</protein>
<reference evidence="3" key="1">
    <citation type="submission" date="2022-10" db="EMBL/GenBank/DDBJ databases">
        <title>Culturing micro-colonial fungi from biological soil crusts in the Mojave desert and describing Neophaeococcomyces mojavensis, and introducing the new genera and species Taxawa tesnikishii.</title>
        <authorList>
            <person name="Kurbessoian T."/>
            <person name="Stajich J.E."/>
        </authorList>
    </citation>
    <scope>NUCLEOTIDE SEQUENCE</scope>
    <source>
        <strain evidence="3">TK_35</strain>
    </source>
</reference>
<comment type="similarity">
    <text evidence="1">Belongs to the PrpF family.</text>
</comment>
<dbReference type="PANTHER" id="PTHR43709:SF2">
    <property type="entry name" value="DUF453 DOMAIN PROTEIN (AFU_ORTHOLOGUE AFUA_6G00360)"/>
    <property type="match status" value="1"/>
</dbReference>
<comment type="caution">
    <text evidence="3">The sequence shown here is derived from an EMBL/GenBank/DDBJ whole genome shotgun (WGS) entry which is preliminary data.</text>
</comment>
<evidence type="ECO:0000256" key="2">
    <source>
        <dbReference type="ARBA" id="ARBA00023235"/>
    </source>
</evidence>
<accession>A0AA38YBW7</accession>
<dbReference type="SUPFAM" id="SSF54506">
    <property type="entry name" value="Diaminopimelate epimerase-like"/>
    <property type="match status" value="2"/>
</dbReference>
<dbReference type="Proteomes" id="UP001172681">
    <property type="component" value="Unassembled WGS sequence"/>
</dbReference>
<evidence type="ECO:0008006" key="5">
    <source>
        <dbReference type="Google" id="ProtNLM"/>
    </source>
</evidence>
<sequence>MAHVDQYGIPCAYIRGGTSKALFFYEKDLPAPGPLRDTVFKRLMGTPDAHQIDGMGGATTHTSKITLIKPSSREDADIDFTFVQVLPDEDKVSYQGNCGNISSAVGPFALDEGLVKIVRKGYSTDESLTAREVRIFNTNTKSILISHIVVDPTTGYSLATGGSRIAGVLGTGSPILMDYSNVSILNSSNPAFYGANTLQTLGGHIARGLLPSGNVIDHIIVDGKDVEISICDIGNYSIFVRAIDVGLTGSETAGQITKNSGAVASLKELRGKGTQLIGQCKDWELVDEQCPGLPFVILVAPPSRDDVDITARVMLSNRCHDTMPGTGAVCLAAASRVEGSVVSKQMSDSSKRSNVLRISHPAGAMPVHVKRSSKEARAKGKEYETLSLERTSRRIMTGTVFVPQRVWAGPAQT</sequence>
<dbReference type="Pfam" id="PF04303">
    <property type="entry name" value="PrpF"/>
    <property type="match status" value="1"/>
</dbReference>
<keyword evidence="4" id="KW-1185">Reference proteome</keyword>
<dbReference type="InterPro" id="IPR007400">
    <property type="entry name" value="PrpF-like"/>
</dbReference>
<dbReference type="Gene3D" id="3.10.310.10">
    <property type="entry name" value="Diaminopimelate Epimerase, Chain A, domain 1"/>
    <property type="match status" value="2"/>
</dbReference>
<evidence type="ECO:0000313" key="3">
    <source>
        <dbReference type="EMBL" id="KAJ9641319.1"/>
    </source>
</evidence>
<evidence type="ECO:0000256" key="1">
    <source>
        <dbReference type="ARBA" id="ARBA00007673"/>
    </source>
</evidence>
<dbReference type="PANTHER" id="PTHR43709">
    <property type="entry name" value="ACONITATE ISOMERASE-RELATED"/>
    <property type="match status" value="1"/>
</dbReference>
<keyword evidence="2" id="KW-0413">Isomerase</keyword>
<dbReference type="GO" id="GO:0016853">
    <property type="term" value="F:isomerase activity"/>
    <property type="evidence" value="ECO:0007669"/>
    <property type="project" value="UniProtKB-KW"/>
</dbReference>
<organism evidence="3 4">
    <name type="scientific">Knufia peltigerae</name>
    <dbReference type="NCBI Taxonomy" id="1002370"/>
    <lineage>
        <taxon>Eukaryota</taxon>
        <taxon>Fungi</taxon>
        <taxon>Dikarya</taxon>
        <taxon>Ascomycota</taxon>
        <taxon>Pezizomycotina</taxon>
        <taxon>Eurotiomycetes</taxon>
        <taxon>Chaetothyriomycetidae</taxon>
        <taxon>Chaetothyriales</taxon>
        <taxon>Trichomeriaceae</taxon>
        <taxon>Knufia</taxon>
    </lineage>
</organism>
<gene>
    <name evidence="3" type="ORF">H2204_002997</name>
</gene>
<proteinExistence type="inferred from homology"/>
<evidence type="ECO:0000313" key="4">
    <source>
        <dbReference type="Proteomes" id="UP001172681"/>
    </source>
</evidence>
<dbReference type="EMBL" id="JAPDRN010000012">
    <property type="protein sequence ID" value="KAJ9641319.1"/>
    <property type="molecule type" value="Genomic_DNA"/>
</dbReference>